<keyword evidence="1" id="KW-0812">Transmembrane</keyword>
<dbReference type="RefSeq" id="WP_264225272.1">
    <property type="nucleotide sequence ID" value="NZ_CP107716.1"/>
</dbReference>
<feature type="transmembrane region" description="Helical" evidence="1">
    <location>
        <begin position="85"/>
        <end position="107"/>
    </location>
</feature>
<sequence length="112" mass="12418">MSRIDGPDGPMPDTMDNRETNQRASWLESFLGGTPGRVVVRLILMSLVVGFLMSIFGISPDAIFRSIQGFINSIFDNGFGVFRDAFAYMLTGAVIVLPLWFIGRLMAAGRRR</sequence>
<feature type="domain" description="DUF6460" evidence="2">
    <location>
        <begin position="74"/>
        <end position="109"/>
    </location>
</feature>
<dbReference type="EMBL" id="CP107716">
    <property type="protein sequence ID" value="UYQ71622.1"/>
    <property type="molecule type" value="Genomic_DNA"/>
</dbReference>
<accession>A0ABY6IQ84</accession>
<name>A0ABY6IQ84_9HYPH</name>
<keyword evidence="1" id="KW-1133">Transmembrane helix</keyword>
<organism evidence="3 4">
    <name type="scientific">Pelagibacterium flavum</name>
    <dbReference type="NCBI Taxonomy" id="2984530"/>
    <lineage>
        <taxon>Bacteria</taxon>
        <taxon>Pseudomonadati</taxon>
        <taxon>Pseudomonadota</taxon>
        <taxon>Alphaproteobacteria</taxon>
        <taxon>Hyphomicrobiales</taxon>
        <taxon>Devosiaceae</taxon>
        <taxon>Pelagibacterium</taxon>
    </lineage>
</organism>
<reference evidence="3" key="1">
    <citation type="submission" date="2022-10" db="EMBL/GenBank/DDBJ databases">
        <title>YIM 151497 complete genome.</title>
        <authorList>
            <person name="Chen X."/>
        </authorList>
    </citation>
    <scope>NUCLEOTIDE SEQUENCE</scope>
    <source>
        <strain evidence="3">YIM 151497</strain>
    </source>
</reference>
<keyword evidence="4" id="KW-1185">Reference proteome</keyword>
<dbReference type="InterPro" id="IPR045594">
    <property type="entry name" value="DUF6460"/>
</dbReference>
<evidence type="ECO:0000256" key="1">
    <source>
        <dbReference type="SAM" id="Phobius"/>
    </source>
</evidence>
<evidence type="ECO:0000259" key="2">
    <source>
        <dbReference type="Pfam" id="PF20061"/>
    </source>
</evidence>
<gene>
    <name evidence="3" type="ORF">OF122_16495</name>
</gene>
<evidence type="ECO:0000313" key="3">
    <source>
        <dbReference type="EMBL" id="UYQ71622.1"/>
    </source>
</evidence>
<keyword evidence="1" id="KW-0472">Membrane</keyword>
<evidence type="ECO:0000313" key="4">
    <source>
        <dbReference type="Proteomes" id="UP001163882"/>
    </source>
</evidence>
<protein>
    <submittedName>
        <fullName evidence="3">DUF6460 domain-containing protein</fullName>
    </submittedName>
</protein>
<feature type="transmembrane region" description="Helical" evidence="1">
    <location>
        <begin position="38"/>
        <end position="58"/>
    </location>
</feature>
<proteinExistence type="predicted"/>
<dbReference type="Pfam" id="PF20061">
    <property type="entry name" value="DUF6460"/>
    <property type="match status" value="1"/>
</dbReference>
<dbReference type="Proteomes" id="UP001163882">
    <property type="component" value="Chromosome"/>
</dbReference>